<dbReference type="Gene3D" id="3.90.1580.10">
    <property type="entry name" value="paralog of FGE (formylglycine-generating enzyme)"/>
    <property type="match status" value="1"/>
</dbReference>
<keyword evidence="6" id="KW-1185">Reference proteome</keyword>
<dbReference type="Proteomes" id="UP000278085">
    <property type="component" value="Unassembled WGS sequence"/>
</dbReference>
<dbReference type="PANTHER" id="PTHR34220">
    <property type="entry name" value="SENSOR HISTIDINE KINASE YPDA"/>
    <property type="match status" value="1"/>
</dbReference>
<feature type="compositionally biased region" description="Basic residues" evidence="1">
    <location>
        <begin position="465"/>
        <end position="475"/>
    </location>
</feature>
<dbReference type="AlphaFoldDB" id="A0A430HC74"/>
<dbReference type="OrthoDB" id="2514702at2"/>
<dbReference type="InterPro" id="IPR050640">
    <property type="entry name" value="Bact_2-comp_sensor_kinase"/>
</dbReference>
<evidence type="ECO:0000259" key="3">
    <source>
        <dbReference type="Pfam" id="PF03781"/>
    </source>
</evidence>
<keyword evidence="2" id="KW-0812">Transmembrane</keyword>
<name>A0A430HC74_9BURK</name>
<keyword evidence="2" id="KW-1133">Transmembrane helix</keyword>
<dbReference type="PANTHER" id="PTHR34220:SF9">
    <property type="entry name" value="SIGNAL TRANSDUCTION HISTIDINE KINASE INTERNAL REGION DOMAIN-CONTAINING PROTEIN"/>
    <property type="match status" value="1"/>
</dbReference>
<dbReference type="InterPro" id="IPR005532">
    <property type="entry name" value="SUMF_dom"/>
</dbReference>
<feature type="transmembrane region" description="Helical" evidence="2">
    <location>
        <begin position="221"/>
        <end position="243"/>
    </location>
</feature>
<dbReference type="EMBL" id="RXLQ01000039">
    <property type="protein sequence ID" value="RSZ55117.1"/>
    <property type="molecule type" value="Genomic_DNA"/>
</dbReference>
<dbReference type="GO" id="GO:0016020">
    <property type="term" value="C:membrane"/>
    <property type="evidence" value="ECO:0007669"/>
    <property type="project" value="InterPro"/>
</dbReference>
<protein>
    <recommendedName>
        <fullName evidence="7">Signal transduction histidine kinase internal region domain-containing protein</fullName>
    </recommendedName>
</protein>
<evidence type="ECO:0000256" key="2">
    <source>
        <dbReference type="SAM" id="Phobius"/>
    </source>
</evidence>
<feature type="transmembrane region" description="Helical" evidence="2">
    <location>
        <begin position="145"/>
        <end position="167"/>
    </location>
</feature>
<dbReference type="SUPFAM" id="SSF56436">
    <property type="entry name" value="C-type lectin-like"/>
    <property type="match status" value="1"/>
</dbReference>
<feature type="region of interest" description="Disordered" evidence="1">
    <location>
        <begin position="79"/>
        <end position="109"/>
    </location>
</feature>
<dbReference type="InterPro" id="IPR042095">
    <property type="entry name" value="SUMF_sf"/>
</dbReference>
<dbReference type="GO" id="GO:0000155">
    <property type="term" value="F:phosphorelay sensor kinase activity"/>
    <property type="evidence" value="ECO:0007669"/>
    <property type="project" value="InterPro"/>
</dbReference>
<feature type="transmembrane region" description="Helical" evidence="2">
    <location>
        <begin position="179"/>
        <end position="200"/>
    </location>
</feature>
<evidence type="ECO:0000256" key="1">
    <source>
        <dbReference type="SAM" id="MobiDB-lite"/>
    </source>
</evidence>
<dbReference type="RefSeq" id="WP_126077920.1">
    <property type="nucleotide sequence ID" value="NZ_RXLQ01000039.1"/>
</dbReference>
<feature type="non-terminal residue" evidence="5">
    <location>
        <position position="515"/>
    </location>
</feature>
<evidence type="ECO:0000313" key="5">
    <source>
        <dbReference type="EMBL" id="RSZ55117.1"/>
    </source>
</evidence>
<evidence type="ECO:0008006" key="7">
    <source>
        <dbReference type="Google" id="ProtNLM"/>
    </source>
</evidence>
<feature type="transmembrane region" description="Helical" evidence="2">
    <location>
        <begin position="263"/>
        <end position="280"/>
    </location>
</feature>
<evidence type="ECO:0000259" key="4">
    <source>
        <dbReference type="Pfam" id="PF06580"/>
    </source>
</evidence>
<organism evidence="5 6">
    <name type="scientific">Massilia atriviolacea</name>
    <dbReference type="NCBI Taxonomy" id="2495579"/>
    <lineage>
        <taxon>Bacteria</taxon>
        <taxon>Pseudomonadati</taxon>
        <taxon>Pseudomonadota</taxon>
        <taxon>Betaproteobacteria</taxon>
        <taxon>Burkholderiales</taxon>
        <taxon>Oxalobacteraceae</taxon>
        <taxon>Telluria group</taxon>
        <taxon>Massilia</taxon>
    </lineage>
</organism>
<feature type="domain" description="Signal transduction histidine kinase internal region" evidence="4">
    <location>
        <begin position="297"/>
        <end position="375"/>
    </location>
</feature>
<comment type="caution">
    <text evidence="5">The sequence shown here is derived from an EMBL/GenBank/DDBJ whole genome shotgun (WGS) entry which is preliminary data.</text>
</comment>
<keyword evidence="2" id="KW-0472">Membrane</keyword>
<reference evidence="5 6" key="1">
    <citation type="submission" date="2018-12" db="EMBL/GenBank/DDBJ databases">
        <authorList>
            <person name="Yang E."/>
        </authorList>
    </citation>
    <scope>NUCLEOTIDE SEQUENCE [LARGE SCALE GENOMIC DNA]</scope>
    <source>
        <strain evidence="5 6">SOD</strain>
    </source>
</reference>
<feature type="region of interest" description="Disordered" evidence="1">
    <location>
        <begin position="465"/>
        <end position="515"/>
    </location>
</feature>
<dbReference type="InterPro" id="IPR016187">
    <property type="entry name" value="CTDL_fold"/>
</dbReference>
<evidence type="ECO:0000313" key="6">
    <source>
        <dbReference type="Proteomes" id="UP000278085"/>
    </source>
</evidence>
<accession>A0A430HC74</accession>
<proteinExistence type="predicted"/>
<dbReference type="Pfam" id="PF03781">
    <property type="entry name" value="FGE-sulfatase"/>
    <property type="match status" value="1"/>
</dbReference>
<dbReference type="InterPro" id="IPR010559">
    <property type="entry name" value="Sig_transdc_His_kin_internal"/>
</dbReference>
<gene>
    <name evidence="5" type="ORF">EJB06_31180</name>
</gene>
<sequence>MHSVALKAFRIGKYEANAFGLHDTLGNIAEFVQDCEHDNDTGAPADGSAWVDAACKYRVLRGGSWHWRGYHASQRGAGRIRAGAGRGATSRTHAPRRAGRDPAPQALSGNAATLAPMDTRHTVMHPLRSFPILKKRRDETWAARLLAAVWLALAVTLALMLVSVLLMGKAELSWWTTSLANNLLFGSCAAASMLLLMRACEWLLPQAWIDALSAMQGWRPAALMSAILFAGAALGVRAGYAVLGQVHSVDFWQKLSGAPMVQLKFGIFGVLVLAANWVWWQFRAKEKALAQQAAESQLRMLQAQIEPHFLFNTLANVQSLIATDAPRAQRMLETFTDYLRASLGQMRAGDSSLGAELDTAHNYLQLMQIRMGSRLTFSIDASEAVRQAPMPPLLLQPLVENAVHHGVGPKLDGGHVRIGAVLRDGQLENRGRGRWRRHRAGAPRRRQWRGADEYPRAPRYRFRRPCRARHRRAGARHPGDDAPAVPAAGRSTRARLRQRKAGAFSLARMPHARPS</sequence>
<dbReference type="Pfam" id="PF06580">
    <property type="entry name" value="His_kinase"/>
    <property type="match status" value="1"/>
</dbReference>
<feature type="domain" description="Sulfatase-modifying factor enzyme-like" evidence="3">
    <location>
        <begin position="11"/>
        <end position="79"/>
    </location>
</feature>